<dbReference type="SMART" id="SM00267">
    <property type="entry name" value="GGDEF"/>
    <property type="match status" value="1"/>
</dbReference>
<dbReference type="PANTHER" id="PTHR45138:SF9">
    <property type="entry name" value="DIGUANYLATE CYCLASE DGCM-RELATED"/>
    <property type="match status" value="1"/>
</dbReference>
<dbReference type="Proteomes" id="UP001253545">
    <property type="component" value="Unassembled WGS sequence"/>
</dbReference>
<dbReference type="SUPFAM" id="SSF55073">
    <property type="entry name" value="Nucleotide cyclase"/>
    <property type="match status" value="1"/>
</dbReference>
<dbReference type="InterPro" id="IPR035965">
    <property type="entry name" value="PAS-like_dom_sf"/>
</dbReference>
<dbReference type="CDD" id="cd01949">
    <property type="entry name" value="GGDEF"/>
    <property type="match status" value="1"/>
</dbReference>
<keyword evidence="4" id="KW-0808">Transferase</keyword>
<dbReference type="InterPro" id="IPR000014">
    <property type="entry name" value="PAS"/>
</dbReference>
<dbReference type="GO" id="GO:0052621">
    <property type="term" value="F:diguanylate cyclase activity"/>
    <property type="evidence" value="ECO:0007669"/>
    <property type="project" value="UniProtKB-EC"/>
</dbReference>
<dbReference type="Pfam" id="PF13426">
    <property type="entry name" value="PAS_9"/>
    <property type="match status" value="1"/>
</dbReference>
<protein>
    <recommendedName>
        <fullName evidence="1">diguanylate cyclase</fullName>
        <ecNumber evidence="1">2.7.7.65</ecNumber>
    </recommendedName>
</protein>
<accession>A0ABU2ZLP4</accession>
<dbReference type="EC" id="2.7.7.65" evidence="1"/>
<evidence type="ECO:0000256" key="2">
    <source>
        <dbReference type="ARBA" id="ARBA00034247"/>
    </source>
</evidence>
<dbReference type="InterPro" id="IPR029787">
    <property type="entry name" value="Nucleotide_cyclase"/>
</dbReference>
<organism evidence="4 5">
    <name type="scientific">Glaciecola petra</name>
    <dbReference type="NCBI Taxonomy" id="3075602"/>
    <lineage>
        <taxon>Bacteria</taxon>
        <taxon>Pseudomonadati</taxon>
        <taxon>Pseudomonadota</taxon>
        <taxon>Gammaproteobacteria</taxon>
        <taxon>Alteromonadales</taxon>
        <taxon>Alteromonadaceae</taxon>
        <taxon>Glaciecola</taxon>
    </lineage>
</organism>
<dbReference type="PANTHER" id="PTHR45138">
    <property type="entry name" value="REGULATORY COMPONENTS OF SENSORY TRANSDUCTION SYSTEM"/>
    <property type="match status" value="1"/>
</dbReference>
<evidence type="ECO:0000259" key="3">
    <source>
        <dbReference type="PROSITE" id="PS50887"/>
    </source>
</evidence>
<dbReference type="Pfam" id="PF00990">
    <property type="entry name" value="GGDEF"/>
    <property type="match status" value="1"/>
</dbReference>
<dbReference type="InterPro" id="IPR043128">
    <property type="entry name" value="Rev_trsase/Diguanyl_cyclase"/>
</dbReference>
<keyword evidence="5" id="KW-1185">Reference proteome</keyword>
<dbReference type="InterPro" id="IPR000160">
    <property type="entry name" value="GGDEF_dom"/>
</dbReference>
<comment type="caution">
    <text evidence="4">The sequence shown here is derived from an EMBL/GenBank/DDBJ whole genome shotgun (WGS) entry which is preliminary data.</text>
</comment>
<sequence>MTCDVNLAHFEKFNCFHSGHLIVNEDRKILFCNAYVTELTGFSVQVLIDSPISSLFTKASNIFIDSYVYPLLLKDKIVEEIQIKLTKSDDESVPIVINIIEDNKGLSYWSFYVCANRDKLQTELLKAKKELENKASELYNLATTDPLTGLLNRRELAVLGNKLINHANSDHSNLAMLCIDVDYFKRVNDAHGHQVGDQVLQNLAALLLENRHTDDLVARVGGEEFIILLSDITLENAHKITEDLRIKIAKHILSGVNITVSIGLVVSSKNQIVDYQSLHSTADNALYASKQNGRNRTTAVSYQI</sequence>
<dbReference type="Gene3D" id="3.30.70.270">
    <property type="match status" value="1"/>
</dbReference>
<dbReference type="RefSeq" id="WP_311367054.1">
    <property type="nucleotide sequence ID" value="NZ_JAVRHX010000001.1"/>
</dbReference>
<evidence type="ECO:0000313" key="5">
    <source>
        <dbReference type="Proteomes" id="UP001253545"/>
    </source>
</evidence>
<dbReference type="Gene3D" id="3.30.450.20">
    <property type="entry name" value="PAS domain"/>
    <property type="match status" value="1"/>
</dbReference>
<name>A0ABU2ZLP4_9ALTE</name>
<evidence type="ECO:0000256" key="1">
    <source>
        <dbReference type="ARBA" id="ARBA00012528"/>
    </source>
</evidence>
<reference evidence="4 5" key="1">
    <citation type="submission" date="2023-09" db="EMBL/GenBank/DDBJ databases">
        <authorList>
            <person name="Rey-Velasco X."/>
        </authorList>
    </citation>
    <scope>NUCLEOTIDE SEQUENCE [LARGE SCALE GENOMIC DNA]</scope>
    <source>
        <strain evidence="4 5">P117</strain>
    </source>
</reference>
<evidence type="ECO:0000313" key="4">
    <source>
        <dbReference type="EMBL" id="MDT0593545.1"/>
    </source>
</evidence>
<gene>
    <name evidence="4" type="ORF">RM552_01650</name>
</gene>
<proteinExistence type="predicted"/>
<feature type="domain" description="GGDEF" evidence="3">
    <location>
        <begin position="172"/>
        <end position="302"/>
    </location>
</feature>
<dbReference type="CDD" id="cd00130">
    <property type="entry name" value="PAS"/>
    <property type="match status" value="1"/>
</dbReference>
<dbReference type="PROSITE" id="PS50887">
    <property type="entry name" value="GGDEF"/>
    <property type="match status" value="1"/>
</dbReference>
<dbReference type="NCBIfam" id="TIGR00254">
    <property type="entry name" value="GGDEF"/>
    <property type="match status" value="1"/>
</dbReference>
<dbReference type="EMBL" id="JAVRHX010000001">
    <property type="protein sequence ID" value="MDT0593545.1"/>
    <property type="molecule type" value="Genomic_DNA"/>
</dbReference>
<keyword evidence="4" id="KW-0548">Nucleotidyltransferase</keyword>
<dbReference type="InterPro" id="IPR050469">
    <property type="entry name" value="Diguanylate_Cyclase"/>
</dbReference>
<comment type="catalytic activity">
    <reaction evidence="2">
        <text>2 GTP = 3',3'-c-di-GMP + 2 diphosphate</text>
        <dbReference type="Rhea" id="RHEA:24898"/>
        <dbReference type="ChEBI" id="CHEBI:33019"/>
        <dbReference type="ChEBI" id="CHEBI:37565"/>
        <dbReference type="ChEBI" id="CHEBI:58805"/>
        <dbReference type="EC" id="2.7.7.65"/>
    </reaction>
</comment>
<dbReference type="SUPFAM" id="SSF55785">
    <property type="entry name" value="PYP-like sensor domain (PAS domain)"/>
    <property type="match status" value="1"/>
</dbReference>